<dbReference type="PANTHER" id="PTHR11905:SF38">
    <property type="entry name" value="DISINTEGRIN AND METALLOPROTEINASE DOMAIN-CONTAINING PROTEIN 33"/>
    <property type="match status" value="1"/>
</dbReference>
<dbReference type="InterPro" id="IPR006586">
    <property type="entry name" value="ADAM_Cys-rich"/>
</dbReference>
<evidence type="ECO:0000256" key="6">
    <source>
        <dbReference type="PROSITE-ProRule" id="PRU00068"/>
    </source>
</evidence>
<protein>
    <submittedName>
        <fullName evidence="12">Disintegrin and metalloproteinase domain-containing protein 33</fullName>
    </submittedName>
</protein>
<dbReference type="PRINTS" id="PR00289">
    <property type="entry name" value="DISINTEGRIN"/>
</dbReference>
<keyword evidence="8" id="KW-0479">Metal-binding</keyword>
<evidence type="ECO:0000256" key="4">
    <source>
        <dbReference type="ARBA" id="ARBA00023136"/>
    </source>
</evidence>
<evidence type="ECO:0000256" key="7">
    <source>
        <dbReference type="PROSITE-ProRule" id="PRU00076"/>
    </source>
</evidence>
<evidence type="ECO:0000313" key="12">
    <source>
        <dbReference type="EMBL" id="GAB1286914.1"/>
    </source>
</evidence>
<dbReference type="SUPFAM" id="SSF57552">
    <property type="entry name" value="Blood coagulation inhibitor (disintegrin)"/>
    <property type="match status" value="1"/>
</dbReference>
<evidence type="ECO:0000256" key="8">
    <source>
        <dbReference type="PROSITE-ProRule" id="PRU00276"/>
    </source>
</evidence>
<evidence type="ECO:0000256" key="3">
    <source>
        <dbReference type="ARBA" id="ARBA00022989"/>
    </source>
</evidence>
<dbReference type="Pfam" id="PF08516">
    <property type="entry name" value="ADAM_CR"/>
    <property type="match status" value="1"/>
</dbReference>
<dbReference type="InterPro" id="IPR018358">
    <property type="entry name" value="Disintegrin_CS"/>
</dbReference>
<evidence type="ECO:0000259" key="11">
    <source>
        <dbReference type="PROSITE" id="PS50215"/>
    </source>
</evidence>
<evidence type="ECO:0000256" key="5">
    <source>
        <dbReference type="ARBA" id="ARBA00023157"/>
    </source>
</evidence>
<keyword evidence="2" id="KW-0812">Transmembrane</keyword>
<proteinExistence type="predicted"/>
<dbReference type="PROSITE" id="PS50026">
    <property type="entry name" value="EGF_3"/>
    <property type="match status" value="1"/>
</dbReference>
<dbReference type="Proteomes" id="UP001623349">
    <property type="component" value="Unassembled WGS sequence"/>
</dbReference>
<keyword evidence="12" id="KW-0645">Protease</keyword>
<dbReference type="Gene3D" id="4.10.70.10">
    <property type="entry name" value="Disintegrin domain"/>
    <property type="match status" value="1"/>
</dbReference>
<dbReference type="Gene3D" id="3.40.390.10">
    <property type="entry name" value="Collagenase (Catalytic Domain)"/>
    <property type="match status" value="1"/>
</dbReference>
<dbReference type="Pfam" id="PF00200">
    <property type="entry name" value="Disintegrin"/>
    <property type="match status" value="1"/>
</dbReference>
<evidence type="ECO:0000256" key="2">
    <source>
        <dbReference type="ARBA" id="ARBA00022692"/>
    </source>
</evidence>
<comment type="caution">
    <text evidence="7">Lacks conserved residue(s) required for the propagation of feature annotation.</text>
</comment>
<keyword evidence="7" id="KW-0245">EGF-like domain</keyword>
<keyword evidence="8" id="KW-0862">Zinc</keyword>
<comment type="caution">
    <text evidence="12">The sequence shown here is derived from an EMBL/GenBank/DDBJ whole genome shotgun (WGS) entry which is preliminary data.</text>
</comment>
<evidence type="ECO:0000313" key="13">
    <source>
        <dbReference type="Proteomes" id="UP001623349"/>
    </source>
</evidence>
<dbReference type="PROSITE" id="PS00427">
    <property type="entry name" value="DISINTEGRIN_1"/>
    <property type="match status" value="1"/>
</dbReference>
<keyword evidence="5 7" id="KW-1015">Disulfide bond</keyword>
<dbReference type="CDD" id="cd04269">
    <property type="entry name" value="ZnMc_adamalysin_II_like"/>
    <property type="match status" value="1"/>
</dbReference>
<name>A0ABQ0EIS4_APOSI</name>
<dbReference type="SMART" id="SM00608">
    <property type="entry name" value="ACR"/>
    <property type="match status" value="1"/>
</dbReference>
<reference evidence="12 13" key="1">
    <citation type="submission" date="2024-08" db="EMBL/GenBank/DDBJ databases">
        <title>The draft genome of Apodemus speciosus.</title>
        <authorList>
            <person name="Nabeshima K."/>
            <person name="Suzuki S."/>
            <person name="Onuma M."/>
        </authorList>
    </citation>
    <scope>NUCLEOTIDE SEQUENCE [LARGE SCALE GENOMIC DNA]</scope>
    <source>
        <strain evidence="12">IB14-021</strain>
    </source>
</reference>
<feature type="binding site" evidence="8">
    <location>
        <position position="377"/>
    </location>
    <ligand>
        <name>Zn(2+)</name>
        <dbReference type="ChEBI" id="CHEBI:29105"/>
        <note>catalytic</note>
    </ligand>
</feature>
<dbReference type="PANTHER" id="PTHR11905">
    <property type="entry name" value="ADAM A DISINTEGRIN AND METALLOPROTEASE DOMAIN"/>
    <property type="match status" value="1"/>
</dbReference>
<dbReference type="InterPro" id="IPR001762">
    <property type="entry name" value="Disintegrin_dom"/>
</dbReference>
<evidence type="ECO:0000256" key="1">
    <source>
        <dbReference type="ARBA" id="ARBA00004479"/>
    </source>
</evidence>
<dbReference type="PROSITE" id="PS01186">
    <property type="entry name" value="EGF_2"/>
    <property type="match status" value="1"/>
</dbReference>
<evidence type="ECO:0000259" key="10">
    <source>
        <dbReference type="PROSITE" id="PS50214"/>
    </source>
</evidence>
<dbReference type="InterPro" id="IPR002870">
    <property type="entry name" value="Peptidase_M12B_N"/>
</dbReference>
<dbReference type="InterPro" id="IPR001590">
    <property type="entry name" value="Peptidase_M12B"/>
</dbReference>
<dbReference type="InterPro" id="IPR024079">
    <property type="entry name" value="MetalloPept_cat_dom_sf"/>
</dbReference>
<feature type="binding site" evidence="8">
    <location>
        <position position="367"/>
    </location>
    <ligand>
        <name>Zn(2+)</name>
        <dbReference type="ChEBI" id="CHEBI:29105"/>
        <note>catalytic</note>
    </ligand>
</feature>
<feature type="domain" description="Peptidase M12B" evidence="11">
    <location>
        <begin position="232"/>
        <end position="431"/>
    </location>
</feature>
<dbReference type="InterPro" id="IPR034027">
    <property type="entry name" value="Reprolysin_adamalysin"/>
</dbReference>
<dbReference type="InterPro" id="IPR000742">
    <property type="entry name" value="EGF"/>
</dbReference>
<organism evidence="12 13">
    <name type="scientific">Apodemus speciosus</name>
    <name type="common">Large Japanese field mouse</name>
    <dbReference type="NCBI Taxonomy" id="105296"/>
    <lineage>
        <taxon>Eukaryota</taxon>
        <taxon>Metazoa</taxon>
        <taxon>Chordata</taxon>
        <taxon>Craniata</taxon>
        <taxon>Vertebrata</taxon>
        <taxon>Euteleostomi</taxon>
        <taxon>Mammalia</taxon>
        <taxon>Eutheria</taxon>
        <taxon>Euarchontoglires</taxon>
        <taxon>Glires</taxon>
        <taxon>Rodentia</taxon>
        <taxon>Myomorpha</taxon>
        <taxon>Muroidea</taxon>
        <taxon>Muridae</taxon>
        <taxon>Murinae</taxon>
        <taxon>Apodemus</taxon>
    </lineage>
</organism>
<keyword evidence="4" id="KW-0472">Membrane</keyword>
<sequence length="803" mass="87741">MFPGNARGELVTPHWIPKGGLRLKVTLEEPILKPESVLVTLKAEGQDLLLELEKSQLKVSVYEHSRQGSGVEMGVRLLDEQQSGVWVDDLEDEVESGVRIFCKEEQLKLLAPGYTETHYSPDGQPIVMSPNHKDLCHYRGHARGFRESWVVLSTCSGLRGFIVLSSKVSYYLQPWAPGDPKDFSTHKIFRMDQSFAWGGVRRDKDSQYKAGMANLPHVPQNRVRREARRSPRYLELYIVADHTLFLLQHQNLNHTRQRLLEVANCVDQILRTLDIQLVLTGLEVWTERDLSRITQDANETLWAFLRWRRGLWARRPHDSTQLLTGRTFQGTTVGLAPVEGMCRAESSGGVSTDHSELPIGAAATMAHEIGHSLGLHHDAEGCCTEANAEQGGCVMEAATGCPFPRVFSACSRRQLRTFFRKGGGTCLSNVTLPGLLVLPSRCGNGFVEAGEECDCGSGQKCPDPCCFAHNCSLRAGAQCAHGDCCARCLLKPAGTPCRPAASDCDLPEFCTGTSPHCPADVYLLDGSPCAEGRGYCLDGWCPTLEQQCQQLWGPGSQPAPEPCFQQMNSMGNSQGNCGQDSKGSFLPCAQRDSQCGKLLCQGGEPNPLVPHVVTVDSTVLLDGREVVCRGAFVLPDTHPYQLDLGLVEPGTRCGPRMVCRDRHCQNATSQELDRCLAACHHHGVCNSNRNCHCAAGWAPPFCDKPGLGGSVDSGPAQSATPDAFPVAMLLSFLLPLLPGAGLAWCYYQLPALCHRPGRCCRRDPLCDRTHRGDQPLGSVHPVEFGSIIAGEPSPPHPENSELT</sequence>
<dbReference type="Pfam" id="PF01562">
    <property type="entry name" value="Pep_M12B_propep"/>
    <property type="match status" value="1"/>
</dbReference>
<dbReference type="PROSITE" id="PS50215">
    <property type="entry name" value="ADAM_MEPRO"/>
    <property type="match status" value="1"/>
</dbReference>
<feature type="active site" evidence="8">
    <location>
        <position position="368"/>
    </location>
</feature>
<accession>A0ABQ0EIS4</accession>
<feature type="domain" description="Disintegrin" evidence="10">
    <location>
        <begin position="439"/>
        <end position="525"/>
    </location>
</feature>
<comment type="subcellular location">
    <subcellularLocation>
        <location evidence="1">Membrane</location>
        <topology evidence="1">Single-pass type I membrane protein</topology>
    </subcellularLocation>
</comment>
<dbReference type="EMBL" id="BAAFST010000002">
    <property type="protein sequence ID" value="GAB1286914.1"/>
    <property type="molecule type" value="Genomic_DNA"/>
</dbReference>
<keyword evidence="3" id="KW-1133">Transmembrane helix</keyword>
<dbReference type="SMART" id="SM00050">
    <property type="entry name" value="DISIN"/>
    <property type="match status" value="1"/>
</dbReference>
<feature type="disulfide bond" evidence="7">
    <location>
        <begin position="675"/>
        <end position="685"/>
    </location>
</feature>
<feature type="disulfide bond" evidence="6">
    <location>
        <begin position="497"/>
        <end position="517"/>
    </location>
</feature>
<dbReference type="GO" id="GO:0008237">
    <property type="term" value="F:metallopeptidase activity"/>
    <property type="evidence" value="ECO:0007669"/>
    <property type="project" value="UniProtKB-KW"/>
</dbReference>
<gene>
    <name evidence="12" type="ORF">APTSU1_000214400</name>
</gene>
<dbReference type="Pfam" id="PF01421">
    <property type="entry name" value="Reprolysin"/>
    <property type="match status" value="1"/>
</dbReference>
<dbReference type="PROSITE" id="PS50214">
    <property type="entry name" value="DISINTEGRIN_2"/>
    <property type="match status" value="1"/>
</dbReference>
<keyword evidence="13" id="KW-1185">Reference proteome</keyword>
<dbReference type="SUPFAM" id="SSF55486">
    <property type="entry name" value="Metalloproteases ('zincins'), catalytic domain"/>
    <property type="match status" value="1"/>
</dbReference>
<feature type="domain" description="EGF-like" evidence="9">
    <location>
        <begin position="671"/>
        <end position="703"/>
    </location>
</feature>
<feature type="disulfide bond" evidence="7">
    <location>
        <begin position="693"/>
        <end position="702"/>
    </location>
</feature>
<keyword evidence="12" id="KW-0378">Hydrolase</keyword>
<dbReference type="InterPro" id="IPR036436">
    <property type="entry name" value="Disintegrin_dom_sf"/>
</dbReference>
<evidence type="ECO:0000259" key="9">
    <source>
        <dbReference type="PROSITE" id="PS50026"/>
    </source>
</evidence>
<keyword evidence="12" id="KW-0482">Metalloprotease</keyword>
<feature type="binding site" evidence="8">
    <location>
        <position position="371"/>
    </location>
    <ligand>
        <name>Zn(2+)</name>
        <dbReference type="ChEBI" id="CHEBI:29105"/>
        <note>catalytic</note>
    </ligand>
</feature>